<name>A0A811LPE8_9BILA</name>
<dbReference type="EMBL" id="CAJFCW020000006">
    <property type="protein sequence ID" value="CAG9125349.1"/>
    <property type="molecule type" value="Genomic_DNA"/>
</dbReference>
<protein>
    <recommendedName>
        <fullName evidence="6">Prokaryotic-type class I peptide chain release factors domain-containing protein</fullName>
    </recommendedName>
</protein>
<dbReference type="Gene3D" id="3.30.160.20">
    <property type="match status" value="1"/>
</dbReference>
<evidence type="ECO:0000256" key="4">
    <source>
        <dbReference type="ARBA" id="ARBA00023128"/>
    </source>
</evidence>
<evidence type="ECO:0000256" key="3">
    <source>
        <dbReference type="ARBA" id="ARBA00022946"/>
    </source>
</evidence>
<evidence type="ECO:0000259" key="6">
    <source>
        <dbReference type="Pfam" id="PF00472"/>
    </source>
</evidence>
<keyword evidence="4" id="KW-0496">Mitochondrion</keyword>
<proteinExistence type="inferred from homology"/>
<accession>A0A811LPE8</accession>
<dbReference type="PANTHER" id="PTHR46203">
    <property type="entry name" value="PROBABLE PEPTIDE CHAIN RELEASE FACTOR C12ORF65"/>
    <property type="match status" value="1"/>
</dbReference>
<dbReference type="SUPFAM" id="SSF75620">
    <property type="entry name" value="Release factor"/>
    <property type="match status" value="1"/>
</dbReference>
<feature type="region of interest" description="Disordered" evidence="5">
    <location>
        <begin position="149"/>
        <end position="173"/>
    </location>
</feature>
<sequence>MFLDKLLAWSSLATTRSWIGIGRWSTLSSYSQQIKQEKAKVKIGGGGAAAQRARKLLKGYQFPEIRADDCQQQFISGWGPGGQKVNTAQNAVQLKHIPTNVSVKVHESRLLPENVSIAYERLKYAVDKHINKDECYTAQFDRITREYEQKMKSQRRKRREAKMESKVPSDEAG</sequence>
<dbReference type="Proteomes" id="UP000614601">
    <property type="component" value="Unassembled WGS sequence"/>
</dbReference>
<keyword evidence="3" id="KW-0809">Transit peptide</keyword>
<keyword evidence="8" id="KW-1185">Reference proteome</keyword>
<comment type="caution">
    <text evidence="7">The sequence shown here is derived from an EMBL/GenBank/DDBJ whole genome shotgun (WGS) entry which is preliminary data.</text>
</comment>
<feature type="compositionally biased region" description="Basic and acidic residues" evidence="5">
    <location>
        <begin position="161"/>
        <end position="173"/>
    </location>
</feature>
<feature type="domain" description="Prokaryotic-type class I peptide chain release factors" evidence="6">
    <location>
        <begin position="64"/>
        <end position="164"/>
    </location>
</feature>
<dbReference type="GO" id="GO:0003747">
    <property type="term" value="F:translation release factor activity"/>
    <property type="evidence" value="ECO:0007669"/>
    <property type="project" value="InterPro"/>
</dbReference>
<dbReference type="GO" id="GO:0005739">
    <property type="term" value="C:mitochondrion"/>
    <property type="evidence" value="ECO:0007669"/>
    <property type="project" value="UniProtKB-SubCell"/>
</dbReference>
<evidence type="ECO:0000256" key="5">
    <source>
        <dbReference type="SAM" id="MobiDB-lite"/>
    </source>
</evidence>
<dbReference type="OrthoDB" id="277888at2759"/>
<dbReference type="AlphaFoldDB" id="A0A811LPE8"/>
<reference evidence="7" key="1">
    <citation type="submission" date="2020-09" db="EMBL/GenBank/DDBJ databases">
        <authorList>
            <person name="Kikuchi T."/>
        </authorList>
    </citation>
    <scope>NUCLEOTIDE SEQUENCE</scope>
    <source>
        <strain evidence="7">SH1</strain>
    </source>
</reference>
<evidence type="ECO:0000256" key="1">
    <source>
        <dbReference type="ARBA" id="ARBA00004173"/>
    </source>
</evidence>
<gene>
    <name evidence="7" type="ORF">BOKJ2_LOCUS13015</name>
</gene>
<evidence type="ECO:0000313" key="8">
    <source>
        <dbReference type="Proteomes" id="UP000614601"/>
    </source>
</evidence>
<evidence type="ECO:0000313" key="7">
    <source>
        <dbReference type="EMBL" id="CAD5228956.1"/>
    </source>
</evidence>
<comment type="subcellular location">
    <subcellularLocation>
        <location evidence="1">Mitochondrion</location>
    </subcellularLocation>
</comment>
<evidence type="ECO:0000256" key="2">
    <source>
        <dbReference type="ARBA" id="ARBA00010835"/>
    </source>
</evidence>
<dbReference type="Pfam" id="PF00472">
    <property type="entry name" value="RF-1"/>
    <property type="match status" value="1"/>
</dbReference>
<dbReference type="EMBL" id="CAJFDH010000006">
    <property type="protein sequence ID" value="CAD5228956.1"/>
    <property type="molecule type" value="Genomic_DNA"/>
</dbReference>
<dbReference type="PANTHER" id="PTHR46203:SF1">
    <property type="entry name" value="MITOCHONDRIAL TRANSLATION RELEASE FACTOR IN RESCUE"/>
    <property type="match status" value="1"/>
</dbReference>
<dbReference type="InterPro" id="IPR045853">
    <property type="entry name" value="Pep_chain_release_fac_I_sf"/>
</dbReference>
<comment type="similarity">
    <text evidence="2">Belongs to the prokaryotic/mitochondrial release factor family.</text>
</comment>
<dbReference type="InterPro" id="IPR000352">
    <property type="entry name" value="Pep_chain_release_fac_I"/>
</dbReference>
<organism evidence="7 8">
    <name type="scientific">Bursaphelenchus okinawaensis</name>
    <dbReference type="NCBI Taxonomy" id="465554"/>
    <lineage>
        <taxon>Eukaryota</taxon>
        <taxon>Metazoa</taxon>
        <taxon>Ecdysozoa</taxon>
        <taxon>Nematoda</taxon>
        <taxon>Chromadorea</taxon>
        <taxon>Rhabditida</taxon>
        <taxon>Tylenchina</taxon>
        <taxon>Tylenchomorpha</taxon>
        <taxon>Aphelenchoidea</taxon>
        <taxon>Aphelenchoididae</taxon>
        <taxon>Bursaphelenchus</taxon>
    </lineage>
</organism>
<dbReference type="InterPro" id="IPR052405">
    <property type="entry name" value="Mito_Transl_Release_Factor"/>
</dbReference>
<dbReference type="Proteomes" id="UP000783686">
    <property type="component" value="Unassembled WGS sequence"/>
</dbReference>